<feature type="transmembrane region" description="Helical" evidence="7">
    <location>
        <begin position="162"/>
        <end position="187"/>
    </location>
</feature>
<gene>
    <name evidence="9" type="ORF">FA15DRAFT_703370</name>
</gene>
<dbReference type="EMBL" id="ML210182">
    <property type="protein sequence ID" value="TFK25752.1"/>
    <property type="molecule type" value="Genomic_DNA"/>
</dbReference>
<feature type="region of interest" description="Disordered" evidence="6">
    <location>
        <begin position="335"/>
        <end position="364"/>
    </location>
</feature>
<evidence type="ECO:0000313" key="10">
    <source>
        <dbReference type="Proteomes" id="UP000307440"/>
    </source>
</evidence>
<evidence type="ECO:0000256" key="7">
    <source>
        <dbReference type="SAM" id="Phobius"/>
    </source>
</evidence>
<dbReference type="AlphaFoldDB" id="A0A5C3KZA1"/>
<comment type="subcellular location">
    <subcellularLocation>
        <location evidence="1">Membrane</location>
        <topology evidence="1">Multi-pass membrane protein</topology>
    </subcellularLocation>
</comment>
<organism evidence="9 10">
    <name type="scientific">Coprinopsis marcescibilis</name>
    <name type="common">Agaric fungus</name>
    <name type="synonym">Psathyrella marcescibilis</name>
    <dbReference type="NCBI Taxonomy" id="230819"/>
    <lineage>
        <taxon>Eukaryota</taxon>
        <taxon>Fungi</taxon>
        <taxon>Dikarya</taxon>
        <taxon>Basidiomycota</taxon>
        <taxon>Agaricomycotina</taxon>
        <taxon>Agaricomycetes</taxon>
        <taxon>Agaricomycetidae</taxon>
        <taxon>Agaricales</taxon>
        <taxon>Agaricineae</taxon>
        <taxon>Psathyrellaceae</taxon>
        <taxon>Coprinopsis</taxon>
    </lineage>
</organism>
<keyword evidence="10" id="KW-1185">Reference proteome</keyword>
<feature type="transmembrane region" description="Helical" evidence="7">
    <location>
        <begin position="86"/>
        <end position="106"/>
    </location>
</feature>
<feature type="transmembrane region" description="Helical" evidence="7">
    <location>
        <begin position="113"/>
        <end position="135"/>
    </location>
</feature>
<evidence type="ECO:0000256" key="1">
    <source>
        <dbReference type="ARBA" id="ARBA00004141"/>
    </source>
</evidence>
<feature type="transmembrane region" description="Helical" evidence="7">
    <location>
        <begin position="231"/>
        <end position="255"/>
    </location>
</feature>
<feature type="transmembrane region" description="Helical" evidence="7">
    <location>
        <begin position="46"/>
        <end position="66"/>
    </location>
</feature>
<dbReference type="GO" id="GO:0016020">
    <property type="term" value="C:membrane"/>
    <property type="evidence" value="ECO:0007669"/>
    <property type="project" value="UniProtKB-SubCell"/>
</dbReference>
<dbReference type="PANTHER" id="PTHR33048:SF47">
    <property type="entry name" value="INTEGRAL MEMBRANE PROTEIN-RELATED"/>
    <property type="match status" value="1"/>
</dbReference>
<proteinExistence type="inferred from homology"/>
<evidence type="ECO:0000256" key="4">
    <source>
        <dbReference type="ARBA" id="ARBA00023136"/>
    </source>
</evidence>
<evidence type="ECO:0000256" key="3">
    <source>
        <dbReference type="ARBA" id="ARBA00022989"/>
    </source>
</evidence>
<protein>
    <recommendedName>
        <fullName evidence="8">Rhodopsin domain-containing protein</fullName>
    </recommendedName>
</protein>
<comment type="similarity">
    <text evidence="5">Belongs to the SAT4 family.</text>
</comment>
<dbReference type="InterPro" id="IPR052337">
    <property type="entry name" value="SAT4-like"/>
</dbReference>
<feature type="transmembrane region" description="Helical" evidence="7">
    <location>
        <begin position="15"/>
        <end position="34"/>
    </location>
</feature>
<dbReference type="PANTHER" id="PTHR33048">
    <property type="entry name" value="PTH11-LIKE INTEGRAL MEMBRANE PROTEIN (AFU_ORTHOLOGUE AFUA_5G11245)"/>
    <property type="match status" value="1"/>
</dbReference>
<keyword evidence="4 7" id="KW-0472">Membrane</keyword>
<sequence length="364" mass="40051">MASTIESVSFSCLQITASLLLSLATLFTGCRLYDRQDTRRLWWDDFWALVGMVLCILLMVSIDLLLDIPETHSHALPVVTYYIATFAHHSLIWSSRLSIIFTLIRLQYGVIRAIFGGIGGLLGLMWLATVVQITWVCQANRSWQQEPNHEEPQSIVQCPQGLSVGVTLLVATILSDVILVFAPLYIVFKSRHLRPIDRVRLYAMFSTTLLATALSLAHAQLVISGKGRLELLIGIIQAATAQTVVNIPVLFSFCLRTSGSIRKQFNLSPLTTTGISAITEDSQTGSLTQTRVSGYAGNGMGHTFKADRPTAPIRCSIDNPWDGGNTRTVFTIFNSEDEVDEPEPEGSLQQHEMPSRAGGDRSGV</sequence>
<dbReference type="InterPro" id="IPR049326">
    <property type="entry name" value="Rhodopsin_dom_fungi"/>
</dbReference>
<evidence type="ECO:0000259" key="8">
    <source>
        <dbReference type="Pfam" id="PF20684"/>
    </source>
</evidence>
<evidence type="ECO:0000256" key="6">
    <source>
        <dbReference type="SAM" id="MobiDB-lite"/>
    </source>
</evidence>
<dbReference type="OrthoDB" id="444631at2759"/>
<name>A0A5C3KZA1_COPMA</name>
<reference evidence="9 10" key="1">
    <citation type="journal article" date="2019" name="Nat. Ecol. Evol.">
        <title>Megaphylogeny resolves global patterns of mushroom evolution.</title>
        <authorList>
            <person name="Varga T."/>
            <person name="Krizsan K."/>
            <person name="Foldi C."/>
            <person name="Dima B."/>
            <person name="Sanchez-Garcia M."/>
            <person name="Sanchez-Ramirez S."/>
            <person name="Szollosi G.J."/>
            <person name="Szarkandi J.G."/>
            <person name="Papp V."/>
            <person name="Albert L."/>
            <person name="Andreopoulos W."/>
            <person name="Angelini C."/>
            <person name="Antonin V."/>
            <person name="Barry K.W."/>
            <person name="Bougher N.L."/>
            <person name="Buchanan P."/>
            <person name="Buyck B."/>
            <person name="Bense V."/>
            <person name="Catcheside P."/>
            <person name="Chovatia M."/>
            <person name="Cooper J."/>
            <person name="Damon W."/>
            <person name="Desjardin D."/>
            <person name="Finy P."/>
            <person name="Geml J."/>
            <person name="Haridas S."/>
            <person name="Hughes K."/>
            <person name="Justo A."/>
            <person name="Karasinski D."/>
            <person name="Kautmanova I."/>
            <person name="Kiss B."/>
            <person name="Kocsube S."/>
            <person name="Kotiranta H."/>
            <person name="LaButti K.M."/>
            <person name="Lechner B.E."/>
            <person name="Liimatainen K."/>
            <person name="Lipzen A."/>
            <person name="Lukacs Z."/>
            <person name="Mihaltcheva S."/>
            <person name="Morgado L.N."/>
            <person name="Niskanen T."/>
            <person name="Noordeloos M.E."/>
            <person name="Ohm R.A."/>
            <person name="Ortiz-Santana B."/>
            <person name="Ovrebo C."/>
            <person name="Racz N."/>
            <person name="Riley R."/>
            <person name="Savchenko A."/>
            <person name="Shiryaev A."/>
            <person name="Soop K."/>
            <person name="Spirin V."/>
            <person name="Szebenyi C."/>
            <person name="Tomsovsky M."/>
            <person name="Tulloss R.E."/>
            <person name="Uehling J."/>
            <person name="Grigoriev I.V."/>
            <person name="Vagvolgyi C."/>
            <person name="Papp T."/>
            <person name="Martin F.M."/>
            <person name="Miettinen O."/>
            <person name="Hibbett D.S."/>
            <person name="Nagy L.G."/>
        </authorList>
    </citation>
    <scope>NUCLEOTIDE SEQUENCE [LARGE SCALE GENOMIC DNA]</scope>
    <source>
        <strain evidence="9 10">CBS 121175</strain>
    </source>
</reference>
<accession>A0A5C3KZA1</accession>
<keyword evidence="2 7" id="KW-0812">Transmembrane</keyword>
<evidence type="ECO:0000256" key="5">
    <source>
        <dbReference type="ARBA" id="ARBA00038359"/>
    </source>
</evidence>
<feature type="transmembrane region" description="Helical" evidence="7">
    <location>
        <begin position="199"/>
        <end position="219"/>
    </location>
</feature>
<dbReference type="Proteomes" id="UP000307440">
    <property type="component" value="Unassembled WGS sequence"/>
</dbReference>
<evidence type="ECO:0000313" key="9">
    <source>
        <dbReference type="EMBL" id="TFK25752.1"/>
    </source>
</evidence>
<feature type="domain" description="Rhodopsin" evidence="8">
    <location>
        <begin position="31"/>
        <end position="223"/>
    </location>
</feature>
<feature type="compositionally biased region" description="Acidic residues" evidence="6">
    <location>
        <begin position="335"/>
        <end position="344"/>
    </location>
</feature>
<keyword evidence="3 7" id="KW-1133">Transmembrane helix</keyword>
<dbReference type="STRING" id="230819.A0A5C3KZA1"/>
<dbReference type="Pfam" id="PF20684">
    <property type="entry name" value="Fung_rhodopsin"/>
    <property type="match status" value="1"/>
</dbReference>
<evidence type="ECO:0000256" key="2">
    <source>
        <dbReference type="ARBA" id="ARBA00022692"/>
    </source>
</evidence>